<name>A0A7S4ECI5_9STRA</name>
<keyword evidence="9 10" id="KW-0472">Membrane</keyword>
<feature type="transmembrane region" description="Helical" evidence="12">
    <location>
        <begin position="721"/>
        <end position="740"/>
    </location>
</feature>
<sequence length="836" mass="88910">MRVLLATISLAAGFQLSTAPRQRQPRRLVTKEAAPHRSDAPPECQPRRPRRDEAAALAPRHSDGRPEIDRRKALAAAACVLAAPAYAETEAREIVNEVIQEPSNIDILANPALVWKVGDAAKTCSLARVRRVFPGPFVNYLSRFLLAYDDGSRALWRAESAEIPLSWNEGKVRRKRATQLAAFASSVERGLCSYAEKSTTEDGQLNTTPQLGVRQLLSLLRSRYGRQTDAPRQLALCFSLLEPQLQPTEEIAILSATHENASVVSIEVLDGGSLAAGDVEAVGRLERATLPAPAVFYGRNRLRVGARLAPPKLVPTGKVLGFKVVERGCGHTTPPEITVASIGGSIQSKEVAKGRIGKDGGLDSVEADVPPEALDFADAVNDLILNVADPKDNSACGTLAKVVPILEYRVESVAILPNQNTNYGYTTAQPLDLQFPFYDKSIEILRPPIAVARTVPAPDKEYEGPPSAARWAPRDASAKELTALLGPGPIPRWDGERHSFPQVAFGRIEEASRSMRAALAPVRKPLQLTSGQLVRLGAAGAVANAATRAALNPLELSKTRAQAAAASGIELHDDDVSPFLGVEATAACGAALGTSTFGVYETLQRGLPSLATRAFGPAFATEQELALTLMSSVGAVIVAAALSAPLEAAKVRLMTGKAAGLKGALDAVATVDGESQPARLWDGFGPLLARELPFTVFKLTVYTAAQSTLFQLLPAARERPVASFLVTVFCGALAGAVGAFTSAPADAVVTELATGKYGPDWKKALATVVGGDTVKETIQGAPRLFAGAAQRCLLFAVIIAVQLILFDFFRDKLQVAPEDLSLSLDVFADRLSFYTK</sequence>
<evidence type="ECO:0000256" key="8">
    <source>
        <dbReference type="ARBA" id="ARBA00023128"/>
    </source>
</evidence>
<evidence type="ECO:0000256" key="4">
    <source>
        <dbReference type="ARBA" id="ARBA00022692"/>
    </source>
</evidence>
<evidence type="ECO:0000256" key="13">
    <source>
        <dbReference type="SAM" id="SignalP"/>
    </source>
</evidence>
<feature type="repeat" description="Solcar" evidence="10">
    <location>
        <begin position="623"/>
        <end position="708"/>
    </location>
</feature>
<comment type="similarity">
    <text evidence="2">Belongs to the mitochondrial carrier (TC 2.A.29) family.</text>
</comment>
<dbReference type="Pfam" id="PF00153">
    <property type="entry name" value="Mito_carr"/>
    <property type="match status" value="2"/>
</dbReference>
<dbReference type="EMBL" id="CAKKNE010000005">
    <property type="protein sequence ID" value="CAH0376769.1"/>
    <property type="molecule type" value="Genomic_DNA"/>
</dbReference>
<dbReference type="PANTHER" id="PTHR45671">
    <property type="entry name" value="SOLUTE CARRIER FAMILY 25 (MITOCHONDRIAL CARRIER PHOSPHATE CARRIER), MEMBER 3, LIKE-RELATED-RELATED"/>
    <property type="match status" value="1"/>
</dbReference>
<feature type="region of interest" description="Disordered" evidence="11">
    <location>
        <begin position="20"/>
        <end position="65"/>
    </location>
</feature>
<dbReference type="AlphaFoldDB" id="A0A7S4ECI5"/>
<evidence type="ECO:0000313" key="15">
    <source>
        <dbReference type="EMBL" id="CAH0376769.1"/>
    </source>
</evidence>
<dbReference type="PROSITE" id="PS50920">
    <property type="entry name" value="SOLCAR"/>
    <property type="match status" value="3"/>
</dbReference>
<evidence type="ECO:0000256" key="7">
    <source>
        <dbReference type="ARBA" id="ARBA00022989"/>
    </source>
</evidence>
<reference evidence="15" key="2">
    <citation type="submission" date="2021-11" db="EMBL/GenBank/DDBJ databases">
        <authorList>
            <consortium name="Genoscope - CEA"/>
            <person name="William W."/>
        </authorList>
    </citation>
    <scope>NUCLEOTIDE SEQUENCE</scope>
</reference>
<keyword evidence="8" id="KW-0496">Mitochondrion</keyword>
<comment type="subcellular location">
    <subcellularLocation>
        <location evidence="1">Mitochondrion inner membrane</location>
        <topology evidence="1">Multi-pass membrane protein</topology>
    </subcellularLocation>
</comment>
<gene>
    <name evidence="14" type="ORF">PCAL00307_LOCUS20222</name>
    <name evidence="15" type="ORF">PECAL_5P13610</name>
</gene>
<proteinExistence type="inferred from homology"/>
<dbReference type="PANTHER" id="PTHR45671:SF12">
    <property type="entry name" value="MITOCHONDRIAL PHOSPHATE CARRIER PROTEIN"/>
    <property type="match status" value="1"/>
</dbReference>
<feature type="transmembrane region" description="Helical" evidence="12">
    <location>
        <begin position="788"/>
        <end position="809"/>
    </location>
</feature>
<organism evidence="14">
    <name type="scientific">Pelagomonas calceolata</name>
    <dbReference type="NCBI Taxonomy" id="35677"/>
    <lineage>
        <taxon>Eukaryota</taxon>
        <taxon>Sar</taxon>
        <taxon>Stramenopiles</taxon>
        <taxon>Ochrophyta</taxon>
        <taxon>Pelagophyceae</taxon>
        <taxon>Pelagomonadales</taxon>
        <taxon>Pelagomonadaceae</taxon>
        <taxon>Pelagomonas</taxon>
    </lineage>
</organism>
<evidence type="ECO:0000313" key="14">
    <source>
        <dbReference type="EMBL" id="CAE0704774.1"/>
    </source>
</evidence>
<keyword evidence="6" id="KW-0999">Mitochondrion inner membrane</keyword>
<keyword evidence="13" id="KW-0732">Signal</keyword>
<evidence type="ECO:0000256" key="10">
    <source>
        <dbReference type="PROSITE-ProRule" id="PRU00282"/>
    </source>
</evidence>
<feature type="compositionally biased region" description="Basic and acidic residues" evidence="11">
    <location>
        <begin position="50"/>
        <end position="65"/>
    </location>
</feature>
<protein>
    <submittedName>
        <fullName evidence="14">Uncharacterized protein</fullName>
    </submittedName>
</protein>
<feature type="chain" id="PRO_5036404067" evidence="13">
    <location>
        <begin position="20"/>
        <end position="836"/>
    </location>
</feature>
<dbReference type="GO" id="GO:0005315">
    <property type="term" value="F:phosphate transmembrane transporter activity"/>
    <property type="evidence" value="ECO:0007669"/>
    <property type="project" value="InterPro"/>
</dbReference>
<feature type="repeat" description="Solcar" evidence="10">
    <location>
        <begin position="722"/>
        <end position="812"/>
    </location>
</feature>
<reference evidence="14" key="1">
    <citation type="submission" date="2021-01" db="EMBL/GenBank/DDBJ databases">
        <authorList>
            <person name="Corre E."/>
            <person name="Pelletier E."/>
            <person name="Niang G."/>
            <person name="Scheremetjew M."/>
            <person name="Finn R."/>
            <person name="Kale V."/>
            <person name="Holt S."/>
            <person name="Cochrane G."/>
            <person name="Meng A."/>
            <person name="Brown T."/>
            <person name="Cohen L."/>
        </authorList>
    </citation>
    <scope>NUCLEOTIDE SEQUENCE</scope>
    <source>
        <strain evidence="14">CCMP1756</strain>
    </source>
</reference>
<dbReference type="InterPro" id="IPR018108">
    <property type="entry name" value="MCP_transmembrane"/>
</dbReference>
<evidence type="ECO:0000256" key="11">
    <source>
        <dbReference type="SAM" id="MobiDB-lite"/>
    </source>
</evidence>
<keyword evidence="16" id="KW-1185">Reference proteome</keyword>
<dbReference type="InterPro" id="IPR044677">
    <property type="entry name" value="SLC25A3/Pic2/Mir1-like"/>
</dbReference>
<feature type="transmembrane region" description="Helical" evidence="12">
    <location>
        <begin position="625"/>
        <end position="644"/>
    </location>
</feature>
<keyword evidence="5" id="KW-0677">Repeat</keyword>
<keyword evidence="7 12" id="KW-1133">Transmembrane helix</keyword>
<evidence type="ECO:0000256" key="1">
    <source>
        <dbReference type="ARBA" id="ARBA00004448"/>
    </source>
</evidence>
<dbReference type="OrthoDB" id="427452at2759"/>
<dbReference type="GO" id="GO:0005743">
    <property type="term" value="C:mitochondrial inner membrane"/>
    <property type="evidence" value="ECO:0007669"/>
    <property type="project" value="UniProtKB-SubCell"/>
</dbReference>
<keyword evidence="3" id="KW-0813">Transport</keyword>
<accession>A0A7S4ECI5</accession>
<dbReference type="Gene3D" id="1.50.40.10">
    <property type="entry name" value="Mitochondrial carrier domain"/>
    <property type="match status" value="1"/>
</dbReference>
<evidence type="ECO:0000313" key="16">
    <source>
        <dbReference type="Proteomes" id="UP000789595"/>
    </source>
</evidence>
<dbReference type="SUPFAM" id="SSF103506">
    <property type="entry name" value="Mitochondrial carrier"/>
    <property type="match status" value="1"/>
</dbReference>
<evidence type="ECO:0000256" key="6">
    <source>
        <dbReference type="ARBA" id="ARBA00022792"/>
    </source>
</evidence>
<feature type="repeat" description="Solcar" evidence="10">
    <location>
        <begin position="531"/>
        <end position="606"/>
    </location>
</feature>
<dbReference type="GO" id="GO:1990547">
    <property type="term" value="P:mitochondrial phosphate ion transmembrane transport"/>
    <property type="evidence" value="ECO:0007669"/>
    <property type="project" value="InterPro"/>
</dbReference>
<evidence type="ECO:0000256" key="12">
    <source>
        <dbReference type="SAM" id="Phobius"/>
    </source>
</evidence>
<dbReference type="InterPro" id="IPR023395">
    <property type="entry name" value="MCP_dom_sf"/>
</dbReference>
<dbReference type="Proteomes" id="UP000789595">
    <property type="component" value="Unassembled WGS sequence"/>
</dbReference>
<feature type="signal peptide" evidence="13">
    <location>
        <begin position="1"/>
        <end position="19"/>
    </location>
</feature>
<dbReference type="EMBL" id="HBIW01023477">
    <property type="protein sequence ID" value="CAE0704774.1"/>
    <property type="molecule type" value="Transcribed_RNA"/>
</dbReference>
<evidence type="ECO:0000256" key="9">
    <source>
        <dbReference type="ARBA" id="ARBA00023136"/>
    </source>
</evidence>
<keyword evidence="4 10" id="KW-0812">Transmembrane</keyword>
<evidence type="ECO:0000256" key="3">
    <source>
        <dbReference type="ARBA" id="ARBA00022448"/>
    </source>
</evidence>
<feature type="compositionally biased region" description="Basic and acidic residues" evidence="11">
    <location>
        <begin position="29"/>
        <end position="40"/>
    </location>
</feature>
<evidence type="ECO:0000256" key="5">
    <source>
        <dbReference type="ARBA" id="ARBA00022737"/>
    </source>
</evidence>
<evidence type="ECO:0000256" key="2">
    <source>
        <dbReference type="ARBA" id="ARBA00006375"/>
    </source>
</evidence>